<keyword evidence="2" id="KW-0472">Membrane</keyword>
<feature type="compositionally biased region" description="Basic and acidic residues" evidence="1">
    <location>
        <begin position="127"/>
        <end position="136"/>
    </location>
</feature>
<evidence type="ECO:0000313" key="4">
    <source>
        <dbReference type="Proteomes" id="UP000722791"/>
    </source>
</evidence>
<comment type="caution">
    <text evidence="3">The sequence shown here is derived from an EMBL/GenBank/DDBJ whole genome shotgun (WGS) entry which is preliminary data.</text>
</comment>
<feature type="compositionally biased region" description="Low complexity" evidence="1">
    <location>
        <begin position="140"/>
        <end position="158"/>
    </location>
</feature>
<protein>
    <submittedName>
        <fullName evidence="3">Uncharacterized protein</fullName>
    </submittedName>
</protein>
<feature type="non-terminal residue" evidence="3">
    <location>
        <position position="257"/>
    </location>
</feature>
<accession>A0A8J4GT45</accession>
<dbReference type="AlphaFoldDB" id="A0A8J4GT45"/>
<evidence type="ECO:0000313" key="3">
    <source>
        <dbReference type="EMBL" id="GIM13391.1"/>
    </source>
</evidence>
<gene>
    <name evidence="3" type="ORF">Vretimale_16537</name>
</gene>
<dbReference type="EMBL" id="BNCQ01000048">
    <property type="protein sequence ID" value="GIM13391.1"/>
    <property type="molecule type" value="Genomic_DNA"/>
</dbReference>
<name>A0A8J4GT45_9CHLO</name>
<feature type="non-terminal residue" evidence="3">
    <location>
        <position position="1"/>
    </location>
</feature>
<dbReference type="Proteomes" id="UP000722791">
    <property type="component" value="Unassembled WGS sequence"/>
</dbReference>
<sequence length="257" mass="26433">CGTRIQSLVSGAGSSFGLECKGAPEGSGSCKLTIEGVPFTLPLTCSPNECRTVSAAAEVAAAMSSGAPPPPPPVQDWVPLVASIPLAVVVMLAVAMMAGLMSYRRHFAAVWCRYDMYKDGNDEDADESGRPREGGERLNSSAKAVEAAASPAATTSTGTASTALPNISGIVSDAGVGVDVAGGRVANLLGALTNGTVYDGTTIDVGDSSGKPTALIFENITVDVPYNRLFGAKRSLNHHYLYDDQALIKGHPSAMEE</sequence>
<proteinExistence type="predicted"/>
<keyword evidence="2" id="KW-0812">Transmembrane</keyword>
<keyword evidence="2" id="KW-1133">Transmembrane helix</keyword>
<feature type="transmembrane region" description="Helical" evidence="2">
    <location>
        <begin position="77"/>
        <end position="98"/>
    </location>
</feature>
<organism evidence="3 4">
    <name type="scientific">Volvox reticuliferus</name>
    <dbReference type="NCBI Taxonomy" id="1737510"/>
    <lineage>
        <taxon>Eukaryota</taxon>
        <taxon>Viridiplantae</taxon>
        <taxon>Chlorophyta</taxon>
        <taxon>core chlorophytes</taxon>
        <taxon>Chlorophyceae</taxon>
        <taxon>CS clade</taxon>
        <taxon>Chlamydomonadales</taxon>
        <taxon>Volvocaceae</taxon>
        <taxon>Volvox</taxon>
    </lineage>
</organism>
<evidence type="ECO:0000256" key="1">
    <source>
        <dbReference type="SAM" id="MobiDB-lite"/>
    </source>
</evidence>
<reference evidence="3" key="1">
    <citation type="journal article" date="2021" name="Proc. Natl. Acad. Sci. U.S.A.">
        <title>Three genomes in the algal genus Volvox reveal the fate of a haploid sex-determining region after a transition to homothallism.</title>
        <authorList>
            <person name="Yamamoto K."/>
            <person name="Hamaji T."/>
            <person name="Kawai-Toyooka H."/>
            <person name="Matsuzaki R."/>
            <person name="Takahashi F."/>
            <person name="Nishimura Y."/>
            <person name="Kawachi M."/>
            <person name="Noguchi H."/>
            <person name="Minakuchi Y."/>
            <person name="Umen J.G."/>
            <person name="Toyoda A."/>
            <person name="Nozaki H."/>
        </authorList>
    </citation>
    <scope>NUCLEOTIDE SEQUENCE</scope>
    <source>
        <strain evidence="3">NIES-3785</strain>
    </source>
</reference>
<evidence type="ECO:0000256" key="2">
    <source>
        <dbReference type="SAM" id="Phobius"/>
    </source>
</evidence>
<feature type="region of interest" description="Disordered" evidence="1">
    <location>
        <begin position="122"/>
        <end position="158"/>
    </location>
</feature>